<protein>
    <submittedName>
        <fullName evidence="2">Uncharacterized protein</fullName>
    </submittedName>
</protein>
<evidence type="ECO:0000256" key="1">
    <source>
        <dbReference type="SAM" id="Phobius"/>
    </source>
</evidence>
<keyword evidence="3" id="KW-1185">Reference proteome</keyword>
<organism evidence="2 3">
    <name type="scientific">Ferrigenium kumadai</name>
    <dbReference type="NCBI Taxonomy" id="1682490"/>
    <lineage>
        <taxon>Bacteria</taxon>
        <taxon>Pseudomonadati</taxon>
        <taxon>Pseudomonadota</taxon>
        <taxon>Betaproteobacteria</taxon>
        <taxon>Nitrosomonadales</taxon>
        <taxon>Gallionellaceae</taxon>
        <taxon>Ferrigenium</taxon>
    </lineage>
</organism>
<accession>A0AAN1T0N8</accession>
<dbReference type="AlphaFoldDB" id="A0AAN1T0N8"/>
<dbReference type="EMBL" id="AP019536">
    <property type="protein sequence ID" value="BBJ00253.1"/>
    <property type="molecule type" value="Genomic_DNA"/>
</dbReference>
<dbReference type="RefSeq" id="WP_212785499.1">
    <property type="nucleotide sequence ID" value="NZ_AP019536.1"/>
</dbReference>
<name>A0AAN1T0N8_9PROT</name>
<proteinExistence type="predicted"/>
<gene>
    <name evidence="2" type="ORF">FGKAn22_19450</name>
</gene>
<keyword evidence="1" id="KW-0472">Membrane</keyword>
<keyword evidence="1" id="KW-0812">Transmembrane</keyword>
<feature type="transmembrane region" description="Helical" evidence="1">
    <location>
        <begin position="21"/>
        <end position="41"/>
    </location>
</feature>
<evidence type="ECO:0000313" key="3">
    <source>
        <dbReference type="Proteomes" id="UP001319121"/>
    </source>
</evidence>
<reference evidence="2 3" key="1">
    <citation type="submission" date="2019-03" db="EMBL/GenBank/DDBJ databases">
        <title>Complete genome sequence of Ferrigenium kumadai strain An22, a microaerophilic iron-oxidizing bacterium isolated from a paddy field soil.</title>
        <authorList>
            <person name="Watanabe T."/>
            <person name="Asakawa S."/>
        </authorList>
    </citation>
    <scope>NUCLEOTIDE SEQUENCE [LARGE SCALE GENOMIC DNA]</scope>
    <source>
        <strain evidence="2 3">An22</strain>
    </source>
</reference>
<feature type="transmembrane region" description="Helical" evidence="1">
    <location>
        <begin position="67"/>
        <end position="85"/>
    </location>
</feature>
<evidence type="ECO:0000313" key="2">
    <source>
        <dbReference type="EMBL" id="BBJ00253.1"/>
    </source>
</evidence>
<keyword evidence="1" id="KW-1133">Transmembrane helix</keyword>
<sequence length="282" mass="32066">MIDDVGKTIKAILYDRIVSPLFGTFILSWCAWNWRLILLFLSDSSTTIAKKFQYVDSELYPSNGVTFIYGLLLPATTTAFFIYVYPPIARGVYGYWREQQNKLKKVQIEKDGETPLKKEEAQEIRNQALLSELRYQEEREKRETRIRDLESLVKSLQQKEEAIPIGKGTIVDLGTIVEKEKTATNFLSYGAHSSEVRDGMLSVLRLLSQISPKGGVDEDEFTRVATSSNSELGLAEQGINFILHCLDNLIEGKYVLRAPNGDLYIQPKGRTVLVNKKFENEV</sequence>
<dbReference type="KEGG" id="fku:FGKAn22_19450"/>
<dbReference type="Proteomes" id="UP001319121">
    <property type="component" value="Chromosome"/>
</dbReference>